<dbReference type="Pfam" id="PF13289">
    <property type="entry name" value="SIR2_2"/>
    <property type="match status" value="1"/>
</dbReference>
<evidence type="ECO:0000313" key="2">
    <source>
        <dbReference type="Proteomes" id="UP000321567"/>
    </source>
</evidence>
<dbReference type="RefSeq" id="WP_147162624.1">
    <property type="nucleotide sequence ID" value="NZ_BJZO01000012.1"/>
</dbReference>
<dbReference type="OrthoDB" id="2077946at2"/>
<dbReference type="Proteomes" id="UP000321567">
    <property type="component" value="Unassembled WGS sequence"/>
</dbReference>
<name>A0A512H562_9PROT</name>
<dbReference type="InterPro" id="IPR029035">
    <property type="entry name" value="DHS-like_NAD/FAD-binding_dom"/>
</dbReference>
<proteinExistence type="predicted"/>
<organism evidence="1 2">
    <name type="scientific">Pararhodospirillum oryzae</name>
    <dbReference type="NCBI Taxonomy" id="478448"/>
    <lineage>
        <taxon>Bacteria</taxon>
        <taxon>Pseudomonadati</taxon>
        <taxon>Pseudomonadota</taxon>
        <taxon>Alphaproteobacteria</taxon>
        <taxon>Rhodospirillales</taxon>
        <taxon>Rhodospirillaceae</taxon>
        <taxon>Pararhodospirillum</taxon>
    </lineage>
</organism>
<reference evidence="1 2" key="1">
    <citation type="submission" date="2019-07" db="EMBL/GenBank/DDBJ databases">
        <title>Whole genome shotgun sequence of Rhodospirillum oryzae NBRC 107573.</title>
        <authorList>
            <person name="Hosoyama A."/>
            <person name="Uohara A."/>
            <person name="Ohji S."/>
            <person name="Ichikawa N."/>
        </authorList>
    </citation>
    <scope>NUCLEOTIDE SEQUENCE [LARGE SCALE GENOMIC DNA]</scope>
    <source>
        <strain evidence="1 2">NBRC 107573</strain>
    </source>
</reference>
<dbReference type="SUPFAM" id="SSF52467">
    <property type="entry name" value="DHS-like NAD/FAD-binding domain"/>
    <property type="match status" value="1"/>
</dbReference>
<sequence length="1247" mass="136948">MKLSIRVPTELLSAHDDGQVVFFCGAGISRYTGLPDFKKLVEDIFKKCGLPLVPEGQAATGTAPVFATRTPEEEAFCRGAYDRALHLLEAKSEYMRPATVELLGGDSTDPALATHKALLALSSHPGGGHRLVTTNFDLRFEEAEPGVPFQAGPFLSMPRKESWRRLTYLHGRLDPANDPEGRDLVLTSGDFSRAYLQDGWAARFALSLLENYTVVFVGYSLNDPVVGYLIDGVAADMRCRGEKLNAYIFADHDGTPADQRAVETSWTSRGVTPLPFNRAGDFIELHQTLQEWAALHTARRAGNFSVLLAPFQRPYDSKEVDEAERERLVWLLSAGQGALATAFANTDPPPDVSWLSPLAKTKVTLAGGRDPVSLFDLPSPRLPTVPLAGPGAVPGVGLPLSPVTFQLGRWLARHRDKKELVEWVIDKKGILHPGWAFFIQNGLNKIPEPYAAFWRLVLDIQRHAGGGEIFLRDRPLGSGPWPMNGDARLAQAVKLRPRLSKSFRRFFAKDLQAGDSQPRHLSDLVEIKLEEAGADDLASIWDARTQPEISTALVRNADVLTSALAEGARLLRAFNRPIKLHSRRSAFRAGEDQNDSAGIEMAPRGVALVARLCLAAFEAAREGAPFQAAALVHRWMALGRGEDLSIFRRMALHALATVQPGTADEELGLVLENHGAVLWGDEYEGELGRYLRQRAPALPAAARDRLIAAITSGPTRELWPGFTGSGREFRKRVLRDTANRLAKLREGGVALSAEQDELVNSWETKDLEQDAPVRSVSDGGVPEEKADSLLDLSSEAMADHFAKTPNTDAAEERLADLCANHPDVAVQVIPLLAERVNGASLLWGGIWNFRDIKDATQRFSILRMLSDVFSPHPQMVEARLCWALGEILKTFAETIPDAGEERGVFLAFWETVWTRAVAGAADGKQDLLTAINEPGGELATAVVDLALRGEGPVPPDVMALLERIVDGETPTHRLGRIVLASRLLWLYRRNPAWTQQHLMARMNGDHPEAPGLWQGFCWAKRLDRFLMVALHDAFLSVAGRIEDWETRNAWNDLFAETLAEAPDLFTAGEVGQVMKGATGQDLAQMASQLTERLKRAGDKAPAQWATTIRPIIENKWPSTTGQRTNESVSELVNLALAAQSEFPDAIALMRTRKLLGPFDGRTRLFYCFARRKSGEIDPCATYPEAVLSLFDAIVGDTCLLQPEGRWVARDIAACLDRITTAAPSLARDPRVERLRRLLGGAGFSAPS</sequence>
<comment type="caution">
    <text evidence="1">The sequence shown here is derived from an EMBL/GenBank/DDBJ whole genome shotgun (WGS) entry which is preliminary data.</text>
</comment>
<dbReference type="EMBL" id="BJZO01000012">
    <property type="protein sequence ID" value="GEO80568.1"/>
    <property type="molecule type" value="Genomic_DNA"/>
</dbReference>
<keyword evidence="2" id="KW-1185">Reference proteome</keyword>
<dbReference type="AlphaFoldDB" id="A0A512H562"/>
<accession>A0A512H562</accession>
<dbReference type="Gene3D" id="3.40.50.1220">
    <property type="entry name" value="TPP-binding domain"/>
    <property type="match status" value="1"/>
</dbReference>
<protein>
    <submittedName>
        <fullName evidence="1">Uncharacterized protein</fullName>
    </submittedName>
</protein>
<evidence type="ECO:0000313" key="1">
    <source>
        <dbReference type="EMBL" id="GEO80568.1"/>
    </source>
</evidence>
<gene>
    <name evidence="1" type="ORF">ROR02_06990</name>
</gene>